<evidence type="ECO:0000313" key="2">
    <source>
        <dbReference type="EMBL" id="SVA33593.1"/>
    </source>
</evidence>
<dbReference type="InterPro" id="IPR043781">
    <property type="entry name" value="DUF5723"/>
</dbReference>
<feature type="domain" description="DUF5723" evidence="1">
    <location>
        <begin position="122"/>
        <end position="470"/>
    </location>
</feature>
<name>A0A381V2W3_9ZZZZ</name>
<dbReference type="AlphaFoldDB" id="A0A381V2W3"/>
<sequence length="500" mass="53935">VKIFFISILCLATVLMGQSDPVDISTAGASQLRLKGQLTLSRNPASLGYFALTKPLEPSKNDSVSLENLDEPDSLETPLMTTLPDDIFLDEFLDEVSDLIDEPNDTSLPDSVPTHLESKVSHFSMSLLNISTGYGNSSITPNWINNQLFGGKDLRDPIQKEEFFSGLSEDISLFISNSSSLPLLNFSFGPNVISIGQAISYTSVNIPSGLAQFPFKGLENGEELNLNSLDIQHISYVPISYSHGFVLKPETIPVGRKSYMGVRANLLVGLVDVHTEKSAGSLIGTSEATVLDMEIELDHNLSVNDSLPVLGFGAGLDIGLITEINDKLMFGLSIENIAATISWNNGTIYTASLSGAISPDEFSQIADDDSSSNPYEPYISQSENRELGNYKTDIPMAINISSAYAPRPWADLNANLKLYLSDDYWASAVPTLSLSSELFPLSNLPFRIGIALGGQTGFIWGVGFSLKLGMLVMDIGGGQFGGLFNDATGLNAGFSLRIEK</sequence>
<organism evidence="2">
    <name type="scientific">marine metagenome</name>
    <dbReference type="NCBI Taxonomy" id="408172"/>
    <lineage>
        <taxon>unclassified sequences</taxon>
        <taxon>metagenomes</taxon>
        <taxon>ecological metagenomes</taxon>
    </lineage>
</organism>
<gene>
    <name evidence="2" type="ORF">METZ01_LOCUS86447</name>
</gene>
<proteinExistence type="predicted"/>
<dbReference type="Pfam" id="PF18990">
    <property type="entry name" value="DUF5723"/>
    <property type="match status" value="1"/>
</dbReference>
<accession>A0A381V2W3</accession>
<evidence type="ECO:0000259" key="1">
    <source>
        <dbReference type="Pfam" id="PF18990"/>
    </source>
</evidence>
<reference evidence="2" key="1">
    <citation type="submission" date="2018-05" db="EMBL/GenBank/DDBJ databases">
        <authorList>
            <person name="Lanie J.A."/>
            <person name="Ng W.-L."/>
            <person name="Kazmierczak K.M."/>
            <person name="Andrzejewski T.M."/>
            <person name="Davidsen T.M."/>
            <person name="Wayne K.J."/>
            <person name="Tettelin H."/>
            <person name="Glass J.I."/>
            <person name="Rusch D."/>
            <person name="Podicherti R."/>
            <person name="Tsui H.-C.T."/>
            <person name="Winkler M.E."/>
        </authorList>
    </citation>
    <scope>NUCLEOTIDE SEQUENCE</scope>
</reference>
<dbReference type="EMBL" id="UINC01007486">
    <property type="protein sequence ID" value="SVA33593.1"/>
    <property type="molecule type" value="Genomic_DNA"/>
</dbReference>
<protein>
    <recommendedName>
        <fullName evidence="1">DUF5723 domain-containing protein</fullName>
    </recommendedName>
</protein>
<feature type="non-terminal residue" evidence="2">
    <location>
        <position position="1"/>
    </location>
</feature>